<evidence type="ECO:0000313" key="7">
    <source>
        <dbReference type="EMBL" id="KAK8478162.1"/>
    </source>
</evidence>
<evidence type="ECO:0000259" key="6">
    <source>
        <dbReference type="Pfam" id="PF13178"/>
    </source>
</evidence>
<dbReference type="InterPro" id="IPR000048">
    <property type="entry name" value="IQ_motif_EF-hand-BS"/>
</dbReference>
<feature type="compositionally biased region" description="Polar residues" evidence="5">
    <location>
        <begin position="407"/>
        <end position="418"/>
    </location>
</feature>
<protein>
    <recommendedName>
        <fullName evidence="6">DUF4005 domain-containing protein</fullName>
    </recommendedName>
</protein>
<evidence type="ECO:0000313" key="8">
    <source>
        <dbReference type="Proteomes" id="UP001396334"/>
    </source>
</evidence>
<keyword evidence="1" id="KW-0112">Calmodulin-binding</keyword>
<evidence type="ECO:0000256" key="3">
    <source>
        <dbReference type="ARBA" id="ARBA00024378"/>
    </source>
</evidence>
<reference evidence="7 8" key="1">
    <citation type="journal article" date="2024" name="G3 (Bethesda)">
        <title>Genome assembly of Hibiscus sabdariffa L. provides insights into metabolisms of medicinal natural products.</title>
        <authorList>
            <person name="Kim T."/>
        </authorList>
    </citation>
    <scope>NUCLEOTIDE SEQUENCE [LARGE SCALE GENOMIC DNA]</scope>
    <source>
        <strain evidence="7">TK-2024</strain>
        <tissue evidence="7">Old leaves</tissue>
    </source>
</reference>
<dbReference type="InterPro" id="IPR027417">
    <property type="entry name" value="P-loop_NTPase"/>
</dbReference>
<comment type="caution">
    <text evidence="7">The sequence shown here is derived from an EMBL/GenBank/DDBJ whole genome shotgun (WGS) entry which is preliminary data.</text>
</comment>
<feature type="domain" description="DUF4005" evidence="6">
    <location>
        <begin position="381"/>
        <end position="434"/>
    </location>
</feature>
<dbReference type="EMBL" id="JBBPBN010001472">
    <property type="protein sequence ID" value="KAK8478162.1"/>
    <property type="molecule type" value="Genomic_DNA"/>
</dbReference>
<dbReference type="Pfam" id="PF13178">
    <property type="entry name" value="DUF4005"/>
    <property type="match status" value="1"/>
</dbReference>
<dbReference type="Pfam" id="PF00612">
    <property type="entry name" value="IQ"/>
    <property type="match status" value="2"/>
</dbReference>
<dbReference type="SUPFAM" id="SSF52540">
    <property type="entry name" value="P-loop containing nucleoside triphosphate hydrolases"/>
    <property type="match status" value="1"/>
</dbReference>
<evidence type="ECO:0000256" key="4">
    <source>
        <dbReference type="ARBA" id="ARBA00045534"/>
    </source>
</evidence>
<dbReference type="SMART" id="SM00015">
    <property type="entry name" value="IQ"/>
    <property type="match status" value="2"/>
</dbReference>
<accession>A0ABR1ZCZ4</accession>
<dbReference type="CDD" id="cd23767">
    <property type="entry name" value="IQCD"/>
    <property type="match status" value="1"/>
</dbReference>
<sequence>MTDVWKRIILMPELCYRNRNRTQFSLITAISQPGRGSASGIMKPNPITRPSSLPLKPPILKPPNGSSQLVYLKIYTKLSPFKRLSRKGLAEATAQQRGKVNFTKICLIGPQNIGNMGKAGKWLVNFLLGRKDEKTKRKNLSLSFEEGTSITNPCATPSSSSSFKRRWSFGKLSSKDRAHKSSRSLDSMTATPLVTQAVFDMEIRHDNKKVFAMAMARSTRRKTKATYAAVLQAAATRIQAAFRSYLARKALHALRGLVKLQALVRGHLVRKQTSATLRSMHALMAIQVRARFKRVQMAEESQLAVKSQSSRYARFSQEIELKRAQRDGVTINLYENHGFMNHSRMERIEQGITRYYSGDLSISKREHKREFSFTTHNSPQHSPPTSKPTPARSSFSSHDYPYMPSYMANTQSSRAKVRSQSEPRQRPALNFKAKGKRTTAAEEMDEYIQRYSPSQSRGVADENQDPWIVKLYQSTITPKMEIAYK</sequence>
<name>A0ABR1ZCZ4_9ROSI</name>
<dbReference type="PROSITE" id="PS50096">
    <property type="entry name" value="IQ"/>
    <property type="match status" value="2"/>
</dbReference>
<feature type="region of interest" description="Disordered" evidence="5">
    <location>
        <begin position="370"/>
        <end position="443"/>
    </location>
</feature>
<comment type="similarity">
    <text evidence="2">Belongs to the IQD family.</text>
</comment>
<comment type="subunit">
    <text evidence="3">Binds to multiple calmodulin (CaM) in the presence of Ca(2+) and CaM-like proteins.</text>
</comment>
<gene>
    <name evidence="7" type="ORF">V6N11_069337</name>
</gene>
<organism evidence="7 8">
    <name type="scientific">Hibiscus sabdariffa</name>
    <name type="common">roselle</name>
    <dbReference type="NCBI Taxonomy" id="183260"/>
    <lineage>
        <taxon>Eukaryota</taxon>
        <taxon>Viridiplantae</taxon>
        <taxon>Streptophyta</taxon>
        <taxon>Embryophyta</taxon>
        <taxon>Tracheophyta</taxon>
        <taxon>Spermatophyta</taxon>
        <taxon>Magnoliopsida</taxon>
        <taxon>eudicotyledons</taxon>
        <taxon>Gunneridae</taxon>
        <taxon>Pentapetalae</taxon>
        <taxon>rosids</taxon>
        <taxon>malvids</taxon>
        <taxon>Malvales</taxon>
        <taxon>Malvaceae</taxon>
        <taxon>Malvoideae</taxon>
        <taxon>Hibiscus</taxon>
    </lineage>
</organism>
<evidence type="ECO:0000256" key="2">
    <source>
        <dbReference type="ARBA" id="ARBA00024341"/>
    </source>
</evidence>
<comment type="function">
    <text evidence="4">May be involved in cooperative interactions with calmodulins or calmodulin-like proteins. Recruits calmodulin proteins to microtubules, thus being a potential scaffold in cellular signaling and trafficking. May associate with nucleic acids and regulate gene expression at the transcriptional or post-transcriptional level.</text>
</comment>
<evidence type="ECO:0000256" key="1">
    <source>
        <dbReference type="ARBA" id="ARBA00022860"/>
    </source>
</evidence>
<proteinExistence type="inferred from homology"/>
<keyword evidence="8" id="KW-1185">Reference proteome</keyword>
<dbReference type="PANTHER" id="PTHR32295">
    <property type="entry name" value="IQ-DOMAIN 5-RELATED"/>
    <property type="match status" value="1"/>
</dbReference>
<dbReference type="PANTHER" id="PTHR32295:SF263">
    <property type="entry name" value="DUF4005 DOMAIN-CONTAINING PROTEIN"/>
    <property type="match status" value="1"/>
</dbReference>
<dbReference type="Proteomes" id="UP001396334">
    <property type="component" value="Unassembled WGS sequence"/>
</dbReference>
<dbReference type="InterPro" id="IPR025064">
    <property type="entry name" value="DUF4005"/>
</dbReference>
<evidence type="ECO:0000256" key="5">
    <source>
        <dbReference type="SAM" id="MobiDB-lite"/>
    </source>
</evidence>
<dbReference type="Gene3D" id="1.20.5.190">
    <property type="match status" value="1"/>
</dbReference>